<dbReference type="InterPro" id="IPR003689">
    <property type="entry name" value="ZIP"/>
</dbReference>
<evidence type="ECO:0000256" key="3">
    <source>
        <dbReference type="ARBA" id="ARBA00022692"/>
    </source>
</evidence>
<organism evidence="15 16">
    <name type="scientific">Argiope bruennichi</name>
    <name type="common">Wasp spider</name>
    <name type="synonym">Aranea bruennichi</name>
    <dbReference type="NCBI Taxonomy" id="94029"/>
    <lineage>
        <taxon>Eukaryota</taxon>
        <taxon>Metazoa</taxon>
        <taxon>Ecdysozoa</taxon>
        <taxon>Arthropoda</taxon>
        <taxon>Chelicerata</taxon>
        <taxon>Arachnida</taxon>
        <taxon>Araneae</taxon>
        <taxon>Araneomorphae</taxon>
        <taxon>Entelegynae</taxon>
        <taxon>Araneoidea</taxon>
        <taxon>Araneidae</taxon>
        <taxon>Argiope</taxon>
    </lineage>
</organism>
<keyword evidence="4" id="KW-0832">Ubl conjugation</keyword>
<comment type="subcellular location">
    <subcellularLocation>
        <location evidence="1">Recycling endosome membrane</location>
        <topology evidence="1">Multi-pass membrane protein</topology>
    </subcellularLocation>
</comment>
<reference evidence="15" key="1">
    <citation type="journal article" date="2020" name="bioRxiv">
        <title>Chromosome-level reference genome of the European wasp spider Argiope bruennichi: a resource for studies on range expansion and evolutionary adaptation.</title>
        <authorList>
            <person name="Sheffer M.M."/>
            <person name="Hoppe A."/>
            <person name="Krehenwinkel H."/>
            <person name="Uhl G."/>
            <person name="Kuss A.W."/>
            <person name="Jensen L."/>
            <person name="Jensen C."/>
            <person name="Gillespie R.G."/>
            <person name="Hoff K.J."/>
            <person name="Prost S."/>
        </authorList>
    </citation>
    <scope>NUCLEOTIDE SEQUENCE</scope>
</reference>
<feature type="transmembrane region" description="Helical" evidence="12">
    <location>
        <begin position="818"/>
        <end position="838"/>
    </location>
</feature>
<feature type="transmembrane region" description="Helical" evidence="12">
    <location>
        <begin position="654"/>
        <end position="675"/>
    </location>
</feature>
<evidence type="ECO:0000256" key="11">
    <source>
        <dbReference type="SAM" id="MobiDB-lite"/>
    </source>
</evidence>
<evidence type="ECO:0000256" key="10">
    <source>
        <dbReference type="ARBA" id="ARBA00055808"/>
    </source>
</evidence>
<protein>
    <recommendedName>
        <fullName evidence="7">Zinc transporter ZIP4</fullName>
    </recommendedName>
    <alternativeName>
        <fullName evidence="9">Solute carrier family 39 member 4</fullName>
    </alternativeName>
    <alternativeName>
        <fullName evidence="8">Zrt- and Irt-like protein 4</fullName>
    </alternativeName>
</protein>
<keyword evidence="3 12" id="KW-0812">Transmembrane</keyword>
<dbReference type="InterPro" id="IPR050799">
    <property type="entry name" value="ZIP_Transporter"/>
</dbReference>
<evidence type="ECO:0000256" key="5">
    <source>
        <dbReference type="ARBA" id="ARBA00022989"/>
    </source>
</evidence>
<gene>
    <name evidence="15" type="ORF">HNY73_021430</name>
</gene>
<proteinExistence type="inferred from homology"/>
<feature type="chain" id="PRO_5035788393" description="Zinc transporter ZIP4" evidence="13">
    <location>
        <begin position="25"/>
        <end position="905"/>
    </location>
</feature>
<evidence type="ECO:0000256" key="7">
    <source>
        <dbReference type="ARBA" id="ARBA00039394"/>
    </source>
</evidence>
<dbReference type="GO" id="GO:0140410">
    <property type="term" value="F:monoatomic cation:bicarbonate symporter activity"/>
    <property type="evidence" value="ECO:0007669"/>
    <property type="project" value="TreeGrafter"/>
</dbReference>
<feature type="domain" description="Zinc transporter ZIP4 N-terminal" evidence="14">
    <location>
        <begin position="51"/>
        <end position="205"/>
    </location>
</feature>
<dbReference type="Pfam" id="PF02535">
    <property type="entry name" value="Zip"/>
    <property type="match status" value="1"/>
</dbReference>
<dbReference type="Proteomes" id="UP000807504">
    <property type="component" value="Unassembled WGS sequence"/>
</dbReference>
<evidence type="ECO:0000313" key="15">
    <source>
        <dbReference type="EMBL" id="KAF8763227.1"/>
    </source>
</evidence>
<feature type="signal peptide" evidence="13">
    <location>
        <begin position="1"/>
        <end position="24"/>
    </location>
</feature>
<keyword evidence="13" id="KW-0732">Signal</keyword>
<feature type="transmembrane region" description="Helical" evidence="12">
    <location>
        <begin position="599"/>
        <end position="621"/>
    </location>
</feature>
<keyword evidence="6 12" id="KW-0472">Membrane</keyword>
<evidence type="ECO:0000256" key="2">
    <source>
        <dbReference type="ARBA" id="ARBA00006939"/>
    </source>
</evidence>
<feature type="region of interest" description="Disordered" evidence="11">
    <location>
        <begin position="243"/>
        <end position="263"/>
    </location>
</feature>
<evidence type="ECO:0000256" key="1">
    <source>
        <dbReference type="ARBA" id="ARBA00004195"/>
    </source>
</evidence>
<dbReference type="InterPro" id="IPR041137">
    <property type="entry name" value="ZIP4_N"/>
</dbReference>
<feature type="transmembrane region" description="Helical" evidence="12">
    <location>
        <begin position="844"/>
        <end position="861"/>
    </location>
</feature>
<feature type="region of interest" description="Disordered" evidence="11">
    <location>
        <begin position="460"/>
        <end position="480"/>
    </location>
</feature>
<dbReference type="GO" id="GO:0055038">
    <property type="term" value="C:recycling endosome membrane"/>
    <property type="evidence" value="ECO:0007669"/>
    <property type="project" value="UniProtKB-SubCell"/>
</dbReference>
<evidence type="ECO:0000256" key="13">
    <source>
        <dbReference type="SAM" id="SignalP"/>
    </source>
</evidence>
<dbReference type="GO" id="GO:0005886">
    <property type="term" value="C:plasma membrane"/>
    <property type="evidence" value="ECO:0007669"/>
    <property type="project" value="TreeGrafter"/>
</dbReference>
<evidence type="ECO:0000256" key="6">
    <source>
        <dbReference type="ARBA" id="ARBA00023136"/>
    </source>
</evidence>
<feature type="transmembrane region" description="Helical" evidence="12">
    <location>
        <begin position="881"/>
        <end position="900"/>
    </location>
</feature>
<accession>A0A8T0DZI9</accession>
<evidence type="ECO:0000313" key="16">
    <source>
        <dbReference type="Proteomes" id="UP000807504"/>
    </source>
</evidence>
<dbReference type="AlphaFoldDB" id="A0A8T0DZI9"/>
<sequence length="905" mass="100361">MAVSNSRALLILVVSCCLHVTVRGNIIRLFSTNPPDFVNVSDLRASIRTVVDNLGNRLRCDEHGLKHAECVKCLDTDNIIQLLKLDPLSKSVSRQSAEDLAVFLAHQILYFESMCISFAKGCASIEGCEDEVLEVMGRYSTSTESLVKVLRIFKLYLKEGDSKKCFSAEEVLNELPYSYNGKDAVKETRHLFAVVMGRIIEGKCIDIGESTTDFLDDIFHHYGDNCSPYMSLDGLKRMIHDLQSGKGNDHDHSHHHSHHHDNANEDVHECDHVHGHFAHSHHDHNHDHEHDHPHADNYRSHPHHGPIHNHHDHDHSGHDHGHSHDHSDHGHDHSHDHGDADDFHDYFRNKHASSLPKDKTTAPNRDSNQSDGAASFVTESSTPVPSEKTTEGEINTSKTTVYFEASDMEASNDTSTIPQDKTSETPLSSDDSDFAMNRSRRSTMEEKDFIAPAASLRSDLSHPEKKHRIEMHQSSPSPRDDVKKVYLLQNEEHNRYVDLEPSGIPHQFASLASKCLSPEDLMQKFGHRENSTITKSDFLELCPALIQQIVSGVCTDSALPPPPLPSRMETYGYGSLSVFIISLTSLAGVLLLPIMTKRAYNYIISGFYGLAFSTLAADALLHLMPQFLGLHTHGPGEDHGHSHEGGYFEPYAQLQLGVFFTIYGLFLFESIMCAIQKTDHHSHGQESKGHGHSHVHLPDELPTLISVKTKSETQLPVSRDQSSSSLDTEIVEVEAIKKPPNLMVNKPVFLGLTSMAIVVTLGDSIHNFGDGLAIGAAFSTGIRGGLSTSIAVFCHELPHEFGDFVVLLSTGLSFSKALWINFLSGLTCFVGLYIGILIGDNEVARQWVMAVTAGIFLYVALGEMLPELREHHQGSRAKMLLVKNIGILAGIAIMVLISIYEQELV</sequence>
<feature type="region of interest" description="Disordered" evidence="11">
    <location>
        <begin position="277"/>
        <end position="435"/>
    </location>
</feature>
<dbReference type="GO" id="GO:0030003">
    <property type="term" value="P:intracellular monoatomic cation homeostasis"/>
    <property type="evidence" value="ECO:0007669"/>
    <property type="project" value="TreeGrafter"/>
</dbReference>
<dbReference type="EMBL" id="JABXBU010002231">
    <property type="protein sequence ID" value="KAF8763227.1"/>
    <property type="molecule type" value="Genomic_DNA"/>
</dbReference>
<dbReference type="PANTHER" id="PTHR12191:SF21">
    <property type="entry name" value="ZINC TRANSPORTER ZIP4"/>
    <property type="match status" value="1"/>
</dbReference>
<evidence type="ECO:0000256" key="8">
    <source>
        <dbReference type="ARBA" id="ARBA00041703"/>
    </source>
</evidence>
<name>A0A8T0DZI9_ARGBR</name>
<keyword evidence="5 12" id="KW-1133">Transmembrane helix</keyword>
<evidence type="ECO:0000256" key="12">
    <source>
        <dbReference type="SAM" id="Phobius"/>
    </source>
</evidence>
<comment type="similarity">
    <text evidence="2">Belongs to the ZIP transporter (TC 2.A.5) family.</text>
</comment>
<comment type="caution">
    <text evidence="15">The sequence shown here is derived from an EMBL/GenBank/DDBJ whole genome shotgun (WGS) entry which is preliminary data.</text>
</comment>
<feature type="transmembrane region" description="Helical" evidence="12">
    <location>
        <begin position="571"/>
        <end position="592"/>
    </location>
</feature>
<feature type="compositionally biased region" description="Polar residues" evidence="11">
    <location>
        <begin position="361"/>
        <end position="384"/>
    </location>
</feature>
<keyword evidence="16" id="KW-1185">Reference proteome</keyword>
<evidence type="ECO:0000256" key="4">
    <source>
        <dbReference type="ARBA" id="ARBA00022843"/>
    </source>
</evidence>
<dbReference type="GO" id="GO:0005385">
    <property type="term" value="F:zinc ion transmembrane transporter activity"/>
    <property type="evidence" value="ECO:0007669"/>
    <property type="project" value="TreeGrafter"/>
</dbReference>
<dbReference type="PANTHER" id="PTHR12191">
    <property type="entry name" value="SOLUTE CARRIER FAMILY 39"/>
    <property type="match status" value="1"/>
</dbReference>
<dbReference type="GO" id="GO:0071578">
    <property type="term" value="P:zinc ion import across plasma membrane"/>
    <property type="evidence" value="ECO:0007669"/>
    <property type="project" value="TreeGrafter"/>
</dbReference>
<feature type="compositionally biased region" description="Basic and acidic residues" evidence="11">
    <location>
        <begin position="309"/>
        <end position="348"/>
    </location>
</feature>
<comment type="function">
    <text evidence="10">Selective transporter that mediates the uptake of Zn(2+). Plays an essential role for dietary zinc uptake from small intestine. The Zn(2+) uniporter activity is regulated by zinc availability. Also exhibits polyspecific binding and transport of Cu(2+), Cd(2+) and possibly Ni(2+) but at higher concentrations.</text>
</comment>
<feature type="compositionally biased region" description="Basic and acidic residues" evidence="11">
    <location>
        <begin position="284"/>
        <end position="299"/>
    </location>
</feature>
<evidence type="ECO:0000256" key="9">
    <source>
        <dbReference type="ARBA" id="ARBA00042777"/>
    </source>
</evidence>
<dbReference type="Pfam" id="PF18292">
    <property type="entry name" value="ZIP4_domain"/>
    <property type="match status" value="1"/>
</dbReference>
<feature type="compositionally biased region" description="Polar residues" evidence="11">
    <location>
        <begin position="409"/>
        <end position="429"/>
    </location>
</feature>
<evidence type="ECO:0000259" key="14">
    <source>
        <dbReference type="Pfam" id="PF18292"/>
    </source>
</evidence>
<reference evidence="15" key="2">
    <citation type="submission" date="2020-06" db="EMBL/GenBank/DDBJ databases">
        <authorList>
            <person name="Sheffer M."/>
        </authorList>
    </citation>
    <scope>NUCLEOTIDE SEQUENCE</scope>
</reference>